<reference evidence="6 8" key="1">
    <citation type="submission" date="2019-03" db="EMBL/GenBank/DDBJ databases">
        <title>Thermus tengchongensis species for the arsenic transformation mechanism.</title>
        <authorList>
            <person name="Yuan G.C."/>
        </authorList>
    </citation>
    <scope>NUCLEOTIDE SEQUENCE [LARGE SCALE GENOMIC DNA]</scope>
    <source>
        <strain evidence="6 8">15Y</strain>
    </source>
</reference>
<dbReference type="InterPro" id="IPR027417">
    <property type="entry name" value="P-loop_NTPase"/>
</dbReference>
<evidence type="ECO:0000256" key="1">
    <source>
        <dbReference type="ARBA" id="ARBA00004202"/>
    </source>
</evidence>
<organism evidence="6 8">
    <name type="scientific">Thermus tengchongensis</name>
    <dbReference type="NCBI Taxonomy" id="1214928"/>
    <lineage>
        <taxon>Bacteria</taxon>
        <taxon>Thermotogati</taxon>
        <taxon>Deinococcota</taxon>
        <taxon>Deinococci</taxon>
        <taxon>Thermales</taxon>
        <taxon>Thermaceae</taxon>
        <taxon>Thermus</taxon>
    </lineage>
</organism>
<comment type="similarity">
    <text evidence="2">Belongs to the ABC transporter superfamily.</text>
</comment>
<proteinExistence type="inferred from homology"/>
<keyword evidence="5" id="KW-0472">Membrane</keyword>
<evidence type="ECO:0000313" key="7">
    <source>
        <dbReference type="EMBL" id="TFU14983.1"/>
    </source>
</evidence>
<evidence type="ECO:0000256" key="4">
    <source>
        <dbReference type="ARBA" id="ARBA00022475"/>
    </source>
</evidence>
<keyword evidence="6" id="KW-0547">Nucleotide-binding</keyword>
<comment type="caution">
    <text evidence="6">The sequence shown here is derived from an EMBL/GenBank/DDBJ whole genome shotgun (WGS) entry which is preliminary data.</text>
</comment>
<accession>A0ABY2K631</accession>
<evidence type="ECO:0000313" key="8">
    <source>
        <dbReference type="Proteomes" id="UP000297244"/>
    </source>
</evidence>
<comment type="subcellular location">
    <subcellularLocation>
        <location evidence="1">Cell membrane</location>
        <topology evidence="1">Peripheral membrane protein</topology>
    </subcellularLocation>
</comment>
<dbReference type="InterPro" id="IPR050086">
    <property type="entry name" value="MetN_ABC_transporter-like"/>
</dbReference>
<name>A0ABY2K631_9DEIN</name>
<evidence type="ECO:0000256" key="3">
    <source>
        <dbReference type="ARBA" id="ARBA00022448"/>
    </source>
</evidence>
<protein>
    <submittedName>
        <fullName evidence="6">Amino acid ABC transporter ATP-binding protein</fullName>
    </submittedName>
</protein>
<evidence type="ECO:0000256" key="2">
    <source>
        <dbReference type="ARBA" id="ARBA00005417"/>
    </source>
</evidence>
<evidence type="ECO:0000313" key="6">
    <source>
        <dbReference type="EMBL" id="TFU14037.1"/>
    </source>
</evidence>
<keyword evidence="6" id="KW-0067">ATP-binding</keyword>
<evidence type="ECO:0000256" key="5">
    <source>
        <dbReference type="ARBA" id="ARBA00023136"/>
    </source>
</evidence>
<keyword evidence="3" id="KW-0813">Transport</keyword>
<dbReference type="SUPFAM" id="SSF52540">
    <property type="entry name" value="P-loop containing nucleoside triphosphate hydrolases"/>
    <property type="match status" value="1"/>
</dbReference>
<gene>
    <name evidence="7" type="ORF">E0489_10790</name>
    <name evidence="6" type="ORF">E0489_13160</name>
</gene>
<dbReference type="PANTHER" id="PTHR43166">
    <property type="entry name" value="AMINO ACID IMPORT ATP-BINDING PROTEIN"/>
    <property type="match status" value="1"/>
</dbReference>
<keyword evidence="8" id="KW-1185">Reference proteome</keyword>
<sequence length="70" mass="7940">GEVLDVMRDLARGGMTMLVVTHEMGFAREVADRVIFMDGGQIVEEGRPEAIFTAPKEERTRSFLQRVLHH</sequence>
<dbReference type="EMBL" id="SKBL01000045">
    <property type="protein sequence ID" value="TFU14037.1"/>
    <property type="molecule type" value="Genomic_DNA"/>
</dbReference>
<dbReference type="Gene3D" id="3.40.50.300">
    <property type="entry name" value="P-loop containing nucleotide triphosphate hydrolases"/>
    <property type="match status" value="1"/>
</dbReference>
<dbReference type="EMBL" id="SKBL01000022">
    <property type="protein sequence ID" value="TFU14983.1"/>
    <property type="molecule type" value="Genomic_DNA"/>
</dbReference>
<keyword evidence="4" id="KW-1003">Cell membrane</keyword>
<dbReference type="GO" id="GO:0005524">
    <property type="term" value="F:ATP binding"/>
    <property type="evidence" value="ECO:0007669"/>
    <property type="project" value="UniProtKB-KW"/>
</dbReference>
<dbReference type="PANTHER" id="PTHR43166:SF9">
    <property type="entry name" value="GLUTAMATE_ASPARTATE IMPORT ATP-BINDING PROTEIN GLTL"/>
    <property type="match status" value="1"/>
</dbReference>
<feature type="non-terminal residue" evidence="6">
    <location>
        <position position="1"/>
    </location>
</feature>
<dbReference type="Proteomes" id="UP000297244">
    <property type="component" value="Unassembled WGS sequence"/>
</dbReference>